<dbReference type="InterPro" id="IPR032774">
    <property type="entry name" value="WG_beta_rep"/>
</dbReference>
<dbReference type="RefSeq" id="WP_194702638.1">
    <property type="nucleotide sequence ID" value="NZ_JADKNH010000009.1"/>
</dbReference>
<evidence type="ECO:0000313" key="2">
    <source>
        <dbReference type="EMBL" id="MBF4694395.1"/>
    </source>
</evidence>
<dbReference type="PANTHER" id="PTHR37841:SF1">
    <property type="entry name" value="DUF3298 DOMAIN-CONTAINING PROTEIN"/>
    <property type="match status" value="1"/>
</dbReference>
<dbReference type="SUPFAM" id="SSF69360">
    <property type="entry name" value="Cell wall binding repeat"/>
    <property type="match status" value="1"/>
</dbReference>
<proteinExistence type="predicted"/>
<dbReference type="Proteomes" id="UP000614200">
    <property type="component" value="Unassembled WGS sequence"/>
</dbReference>
<accession>A0ABR9ZX11</accession>
<keyword evidence="1" id="KW-1133">Transmembrane helix</keyword>
<comment type="caution">
    <text evidence="2">The sequence shown here is derived from an EMBL/GenBank/DDBJ whole genome shotgun (WGS) entry which is preliminary data.</text>
</comment>
<dbReference type="PANTHER" id="PTHR37841">
    <property type="entry name" value="GLR2918 PROTEIN"/>
    <property type="match status" value="1"/>
</dbReference>
<dbReference type="EMBL" id="JADKNH010000009">
    <property type="protein sequence ID" value="MBF4694395.1"/>
    <property type="molecule type" value="Genomic_DNA"/>
</dbReference>
<reference evidence="2 3" key="1">
    <citation type="submission" date="2020-11" db="EMBL/GenBank/DDBJ databases">
        <title>Fusibacter basophilias sp. nov.</title>
        <authorList>
            <person name="Qiu D."/>
        </authorList>
    </citation>
    <scope>NUCLEOTIDE SEQUENCE [LARGE SCALE GENOMIC DNA]</scope>
    <source>
        <strain evidence="2 3">Q10-2</strain>
    </source>
</reference>
<gene>
    <name evidence="2" type="ORF">ISU02_14895</name>
</gene>
<organism evidence="2 3">
    <name type="scientific">Fusibacter ferrireducens</name>
    <dbReference type="NCBI Taxonomy" id="2785058"/>
    <lineage>
        <taxon>Bacteria</taxon>
        <taxon>Bacillati</taxon>
        <taxon>Bacillota</taxon>
        <taxon>Clostridia</taxon>
        <taxon>Eubacteriales</taxon>
        <taxon>Eubacteriales Family XII. Incertae Sedis</taxon>
        <taxon>Fusibacter</taxon>
    </lineage>
</organism>
<sequence length="520" mass="59614">MSKLKISFLAITAILVSILFITVIRVHSLAKQFSPDIGKNASPYVIRTVPINENMSRTMANTLINDFQFKEIIGSNETHQLELDGFENYKDAAFQLYKITNDLTEIKCKLYIYNTKFSDQREILTYTEEEKKYDLNNYVDCNGLIIFSSYLSLESAVNSYEVMKGSEAHYFLNREGLIPFPIAFDEAKTFTEGLAAVSVAGKWGFINESGVLVIKPKFECVKSFNGGLAPVLIDEKWGYIDKSGALKIKNDFLDADVFSEGLASVMIDNRGYGYIDIEGKLKIEPLYAECQPFINKKAHVFGLLHEYIVDPFGQRVDQISDNYLRFKFKNEYTASDKIESFLKELSEKIEDKDVEYLKQLTQNTRFSDGSIQTQEDFLNKWGLISNPNTSPFWSALKSLIEIGVSANSDEGFSAPFVYDQFPQVYDPICFDYIKNEKAPIFYKADVNSEIIDYYGNELIALMSRFEYIDNENTKWITVVLSNGEVGYMLKQDLWSPTDAFVRFIYIENHWEIDWFGNGDV</sequence>
<name>A0ABR9ZX11_9FIRM</name>
<evidence type="ECO:0000256" key="1">
    <source>
        <dbReference type="SAM" id="Phobius"/>
    </source>
</evidence>
<keyword evidence="1" id="KW-0472">Membrane</keyword>
<evidence type="ECO:0000313" key="3">
    <source>
        <dbReference type="Proteomes" id="UP000614200"/>
    </source>
</evidence>
<dbReference type="Pfam" id="PF14903">
    <property type="entry name" value="WG_beta_rep"/>
    <property type="match status" value="2"/>
</dbReference>
<protein>
    <submittedName>
        <fullName evidence="2">WG repeat-containing protein</fullName>
    </submittedName>
</protein>
<feature type="transmembrane region" description="Helical" evidence="1">
    <location>
        <begin position="6"/>
        <end position="24"/>
    </location>
</feature>
<keyword evidence="3" id="KW-1185">Reference proteome</keyword>
<keyword evidence="1" id="KW-0812">Transmembrane</keyword>